<comment type="caution">
    <text evidence="1">The sequence shown here is derived from an EMBL/GenBank/DDBJ whole genome shotgun (WGS) entry which is preliminary data.</text>
</comment>
<name>A0ACB7IZM1_PLECO</name>
<accession>A0ACB7IZM1</accession>
<protein>
    <submittedName>
        <fullName evidence="1">Uncharacterized protein</fullName>
    </submittedName>
</protein>
<evidence type="ECO:0000313" key="2">
    <source>
        <dbReference type="Proteomes" id="UP000824881"/>
    </source>
</evidence>
<reference evidence="1 2" key="1">
    <citation type="journal article" date="2021" name="Appl. Environ. Microbiol.">
        <title>Genetic linkage and physical mapping for an oyster mushroom Pleurotus cornucopiae and QTL analysis for the trait cap color.</title>
        <authorList>
            <person name="Zhang Y."/>
            <person name="Gao W."/>
            <person name="Sonnenberg A."/>
            <person name="Chen Q."/>
            <person name="Zhang J."/>
            <person name="Huang C."/>
        </authorList>
    </citation>
    <scope>NUCLEOTIDE SEQUENCE [LARGE SCALE GENOMIC DNA]</scope>
    <source>
        <strain evidence="1">CCMSSC00406</strain>
    </source>
</reference>
<dbReference type="Proteomes" id="UP000824881">
    <property type="component" value="Unassembled WGS sequence"/>
</dbReference>
<evidence type="ECO:0000313" key="1">
    <source>
        <dbReference type="EMBL" id="KAG9223737.1"/>
    </source>
</evidence>
<organism evidence="1 2">
    <name type="scientific">Pleurotus cornucopiae</name>
    <name type="common">Cornucopia mushroom</name>
    <dbReference type="NCBI Taxonomy" id="5321"/>
    <lineage>
        <taxon>Eukaryota</taxon>
        <taxon>Fungi</taxon>
        <taxon>Dikarya</taxon>
        <taxon>Basidiomycota</taxon>
        <taxon>Agaricomycotina</taxon>
        <taxon>Agaricomycetes</taxon>
        <taxon>Agaricomycetidae</taxon>
        <taxon>Agaricales</taxon>
        <taxon>Pleurotineae</taxon>
        <taxon>Pleurotaceae</taxon>
        <taxon>Pleurotus</taxon>
    </lineage>
</organism>
<keyword evidence="2" id="KW-1185">Reference proteome</keyword>
<proteinExistence type="predicted"/>
<gene>
    <name evidence="1" type="ORF">CCMSSC00406_0004922</name>
</gene>
<dbReference type="EMBL" id="WQMT02000004">
    <property type="protein sequence ID" value="KAG9223737.1"/>
    <property type="molecule type" value="Genomic_DNA"/>
</dbReference>
<sequence length="585" mass="62139">MSRGRSASRRRKSNVNIKGRSRSLVLFSSTRFDLLKTLSTANTPPPVTALQAGGPQTTQTPSNSETNSERLPLEKEASLQGSQLPGNQRVDICAAEQEGYREPLSHDSLDSAHRKADLPCPKAQKLKTVPRLKIMVRKLIASLRKTKRSTPSPLRLSTVVNPPSSPNHLAPTLSHQDIDQGSLYFTPPSSEIADDDAATFYTAMTWESEDPVGLLDENDPSGLHPSNDAPLPSPRRSFYFAESLSCFNTPSAGDREVAKSDARILNASLSSSTLGPSDDAPAINLPRRPRVDTCHSIPSTEEPDGVSPSTSSSGSMPPSPQSVGQVDSARTAQSPAVTSGKDIGVDSLTDEIGNIDSNIFKINSPQSLLFQMRLDIHPPEDARLPPLSPEGALGAIHSGVAVRRKSTYDETQGGHPELTIGAQDTRQDVAVALACSSPTVAIPPELVPLPCDEGDLGLTAAWETPTCSIIEDQAIMNPETRAGGQASFSTAMYVGSEPKQPPLPEGPSDLPSVSWVGTQETSIDVFRAKHLDRMPETQTIGQVIGEASLPADARGGRRSQPQPSDKQPLGGATPGAGSAHGLIEK</sequence>